<evidence type="ECO:0000313" key="4">
    <source>
        <dbReference type="EMBL" id="CAJ1978559.1"/>
    </source>
</evidence>
<dbReference type="Pfam" id="PF05617">
    <property type="entry name" value="Prolamin_like"/>
    <property type="match status" value="2"/>
</dbReference>
<name>A0AA87BAL7_9FABA</name>
<feature type="signal peptide" evidence="2">
    <location>
        <begin position="1"/>
        <end position="20"/>
    </location>
</feature>
<sequence length="192" mass="21476">MARFNNYLIVLALVLPSITAKMSDIVEEPLSECGKHIGAHCGDEVMGRLKSGNETVISTSCCYKLLQTGYPCHTKLTLFILENNAELNWTEFFAKSDKIYHKCDVLTAPGNPEFLANCTESLGSDCGEEVYNKLILDKTISKHCCEKLVKTGEQCHAAMAKALIRIPEMRNVNALQLLKKNKKIFEHCLHVK</sequence>
<dbReference type="EMBL" id="OY731408">
    <property type="protein sequence ID" value="CAJ1978559.1"/>
    <property type="molecule type" value="Genomic_DNA"/>
</dbReference>
<feature type="domain" description="Prolamin-like" evidence="3">
    <location>
        <begin position="117"/>
        <end position="188"/>
    </location>
</feature>
<keyword evidence="1 2" id="KW-0732">Signal</keyword>
<feature type="domain" description="Prolamin-like" evidence="3">
    <location>
        <begin position="32"/>
        <end position="104"/>
    </location>
</feature>
<dbReference type="InterPro" id="IPR008502">
    <property type="entry name" value="Prolamin-like"/>
</dbReference>
<keyword evidence="5" id="KW-1185">Reference proteome</keyword>
<gene>
    <name evidence="4" type="ORF">AYBTSS11_LOCUS30754</name>
</gene>
<accession>A0AA87BAL7</accession>
<feature type="chain" id="PRO_5041694828" description="Prolamin-like domain-containing protein" evidence="2">
    <location>
        <begin position="21"/>
        <end position="192"/>
    </location>
</feature>
<dbReference type="Gramene" id="rna-AYBTSS11_LOCUS30754">
    <property type="protein sequence ID" value="CAJ1978559.1"/>
    <property type="gene ID" value="gene-AYBTSS11_LOCUS30754"/>
</dbReference>
<evidence type="ECO:0000256" key="2">
    <source>
        <dbReference type="SAM" id="SignalP"/>
    </source>
</evidence>
<dbReference type="AlphaFoldDB" id="A0AA87BAL7"/>
<dbReference type="InterPro" id="IPR040220">
    <property type="entry name" value="DD11"/>
</dbReference>
<protein>
    <recommendedName>
        <fullName evidence="3">Prolamin-like domain-containing protein</fullName>
    </recommendedName>
</protein>
<dbReference type="Proteomes" id="UP001189624">
    <property type="component" value="Chromosome 11"/>
</dbReference>
<dbReference type="PANTHER" id="PTHR31207:SF38">
    <property type="entry name" value="PROLAMIN-LIKE PROTEIN"/>
    <property type="match status" value="1"/>
</dbReference>
<proteinExistence type="predicted"/>
<reference evidence="4" key="1">
    <citation type="submission" date="2023-10" db="EMBL/GenBank/DDBJ databases">
        <authorList>
            <person name="Domelevo Entfellner J.-B."/>
        </authorList>
    </citation>
    <scope>NUCLEOTIDE SEQUENCE</scope>
</reference>
<evidence type="ECO:0000256" key="1">
    <source>
        <dbReference type="ARBA" id="ARBA00022729"/>
    </source>
</evidence>
<evidence type="ECO:0000259" key="3">
    <source>
        <dbReference type="Pfam" id="PF05617"/>
    </source>
</evidence>
<evidence type="ECO:0000313" key="5">
    <source>
        <dbReference type="Proteomes" id="UP001189624"/>
    </source>
</evidence>
<dbReference type="PANTHER" id="PTHR31207">
    <property type="entry name" value="ECA1 GAMETOGENESIS FAMILY PROTEIN (DUF784)-RELATED-RELATED"/>
    <property type="match status" value="1"/>
</dbReference>
<organism evidence="4 5">
    <name type="scientific">Sphenostylis stenocarpa</name>
    <dbReference type="NCBI Taxonomy" id="92480"/>
    <lineage>
        <taxon>Eukaryota</taxon>
        <taxon>Viridiplantae</taxon>
        <taxon>Streptophyta</taxon>
        <taxon>Embryophyta</taxon>
        <taxon>Tracheophyta</taxon>
        <taxon>Spermatophyta</taxon>
        <taxon>Magnoliopsida</taxon>
        <taxon>eudicotyledons</taxon>
        <taxon>Gunneridae</taxon>
        <taxon>Pentapetalae</taxon>
        <taxon>rosids</taxon>
        <taxon>fabids</taxon>
        <taxon>Fabales</taxon>
        <taxon>Fabaceae</taxon>
        <taxon>Papilionoideae</taxon>
        <taxon>50 kb inversion clade</taxon>
        <taxon>NPAAA clade</taxon>
        <taxon>indigoferoid/millettioid clade</taxon>
        <taxon>Phaseoleae</taxon>
        <taxon>Sphenostylis</taxon>
    </lineage>
</organism>